<feature type="compositionally biased region" description="Basic and acidic residues" evidence="4">
    <location>
        <begin position="281"/>
        <end position="318"/>
    </location>
</feature>
<dbReference type="PANTHER" id="PTHR23236">
    <property type="entry name" value="EUKARYOTIC TRANSLATION INITIATION FACTOR 4B/4H"/>
    <property type="match status" value="1"/>
</dbReference>
<reference evidence="7" key="1">
    <citation type="submission" date="2014-04" db="EMBL/GenBank/DDBJ databases">
        <title>Evolutionary Origins and Diversification of the Mycorrhizal Mutualists.</title>
        <authorList>
            <consortium name="DOE Joint Genome Institute"/>
            <consortium name="Mycorrhizal Genomics Consortium"/>
            <person name="Kohler A."/>
            <person name="Kuo A."/>
            <person name="Nagy L.G."/>
            <person name="Floudas D."/>
            <person name="Copeland A."/>
            <person name="Barry K.W."/>
            <person name="Cichocki N."/>
            <person name="Veneault-Fourrey C."/>
            <person name="LaButti K."/>
            <person name="Lindquist E.A."/>
            <person name="Lipzen A."/>
            <person name="Lundell T."/>
            <person name="Morin E."/>
            <person name="Murat C."/>
            <person name="Riley R."/>
            <person name="Ohm R."/>
            <person name="Sun H."/>
            <person name="Tunlid A."/>
            <person name="Henrissat B."/>
            <person name="Grigoriev I.V."/>
            <person name="Hibbett D.S."/>
            <person name="Martin F."/>
        </authorList>
    </citation>
    <scope>NUCLEOTIDE SEQUENCE [LARGE SCALE GENOMIC DNA]</scope>
    <source>
        <strain evidence="7">FD-334 SS-4</strain>
    </source>
</reference>
<organism evidence="6 7">
    <name type="scientific">Hypholoma sublateritium (strain FD-334 SS-4)</name>
    <dbReference type="NCBI Taxonomy" id="945553"/>
    <lineage>
        <taxon>Eukaryota</taxon>
        <taxon>Fungi</taxon>
        <taxon>Dikarya</taxon>
        <taxon>Basidiomycota</taxon>
        <taxon>Agaricomycotina</taxon>
        <taxon>Agaricomycetes</taxon>
        <taxon>Agaricomycetidae</taxon>
        <taxon>Agaricales</taxon>
        <taxon>Agaricineae</taxon>
        <taxon>Strophariaceae</taxon>
        <taxon>Hypholoma</taxon>
    </lineage>
</organism>
<dbReference type="Gene3D" id="3.30.70.330">
    <property type="match status" value="2"/>
</dbReference>
<dbReference type="OMA" id="RVWVNQL"/>
<feature type="compositionally biased region" description="Low complexity" evidence="4">
    <location>
        <begin position="405"/>
        <end position="417"/>
    </location>
</feature>
<dbReference type="Proteomes" id="UP000054270">
    <property type="component" value="Unassembled WGS sequence"/>
</dbReference>
<gene>
    <name evidence="6" type="ORF">HYPSUDRAFT_126162</name>
</gene>
<feature type="region of interest" description="Disordered" evidence="4">
    <location>
        <begin position="1"/>
        <end position="120"/>
    </location>
</feature>
<dbReference type="SUPFAM" id="SSF54928">
    <property type="entry name" value="RNA-binding domain, RBD"/>
    <property type="match status" value="2"/>
</dbReference>
<feature type="compositionally biased region" description="Acidic residues" evidence="4">
    <location>
        <begin position="35"/>
        <end position="48"/>
    </location>
</feature>
<dbReference type="InterPro" id="IPR000504">
    <property type="entry name" value="RRM_dom"/>
</dbReference>
<evidence type="ECO:0000313" key="7">
    <source>
        <dbReference type="Proteomes" id="UP000054270"/>
    </source>
</evidence>
<dbReference type="SMART" id="SM00360">
    <property type="entry name" value="RRM"/>
    <property type="match status" value="2"/>
</dbReference>
<dbReference type="AlphaFoldDB" id="A0A0D2PN84"/>
<feature type="compositionally biased region" description="Low complexity" evidence="4">
    <location>
        <begin position="1"/>
        <end position="12"/>
    </location>
</feature>
<evidence type="ECO:0000256" key="4">
    <source>
        <dbReference type="SAM" id="MobiDB-lite"/>
    </source>
</evidence>
<keyword evidence="7" id="KW-1185">Reference proteome</keyword>
<dbReference type="EMBL" id="KN817518">
    <property type="protein sequence ID" value="KJA29676.1"/>
    <property type="molecule type" value="Genomic_DNA"/>
</dbReference>
<feature type="domain" description="RRM" evidence="5">
    <location>
        <begin position="124"/>
        <end position="206"/>
    </location>
</feature>
<feature type="compositionally biased region" description="Acidic residues" evidence="4">
    <location>
        <begin position="56"/>
        <end position="71"/>
    </location>
</feature>
<dbReference type="PROSITE" id="PS50102">
    <property type="entry name" value="RRM"/>
    <property type="match status" value="2"/>
</dbReference>
<name>A0A0D2PN84_HYPSF</name>
<evidence type="ECO:0000256" key="1">
    <source>
        <dbReference type="ARBA" id="ARBA00022737"/>
    </source>
</evidence>
<dbReference type="Pfam" id="PF00076">
    <property type="entry name" value="RRM_1"/>
    <property type="match status" value="1"/>
</dbReference>
<dbReference type="PANTHER" id="PTHR23236:SF119">
    <property type="entry name" value="NUCLEAR RNA-BINDING PROTEIN SART-3"/>
    <property type="match status" value="1"/>
</dbReference>
<accession>A0A0D2PN84</accession>
<dbReference type="InterPro" id="IPR012677">
    <property type="entry name" value="Nucleotide-bd_a/b_plait_sf"/>
</dbReference>
<keyword evidence="2 3" id="KW-0694">RNA-binding</keyword>
<evidence type="ECO:0000259" key="5">
    <source>
        <dbReference type="PROSITE" id="PS50102"/>
    </source>
</evidence>
<feature type="compositionally biased region" description="Basic and acidic residues" evidence="4">
    <location>
        <begin position="428"/>
        <end position="441"/>
    </location>
</feature>
<feature type="domain" description="RRM" evidence="5">
    <location>
        <begin position="248"/>
        <end position="372"/>
    </location>
</feature>
<dbReference type="GO" id="GO:0003723">
    <property type="term" value="F:RNA binding"/>
    <property type="evidence" value="ECO:0007669"/>
    <property type="project" value="UniProtKB-UniRule"/>
</dbReference>
<evidence type="ECO:0000256" key="3">
    <source>
        <dbReference type="PROSITE-ProRule" id="PRU00176"/>
    </source>
</evidence>
<dbReference type="STRING" id="945553.A0A0D2PN84"/>
<feature type="region of interest" description="Disordered" evidence="4">
    <location>
        <begin position="376"/>
        <end position="466"/>
    </location>
</feature>
<proteinExistence type="predicted"/>
<feature type="region of interest" description="Disordered" evidence="4">
    <location>
        <begin position="269"/>
        <end position="318"/>
    </location>
</feature>
<dbReference type="InterPro" id="IPR035979">
    <property type="entry name" value="RBD_domain_sf"/>
</dbReference>
<keyword evidence="1" id="KW-0677">Repeat</keyword>
<evidence type="ECO:0000256" key="2">
    <source>
        <dbReference type="ARBA" id="ARBA00022884"/>
    </source>
</evidence>
<protein>
    <recommendedName>
        <fullName evidence="5">RRM domain-containing protein</fullName>
    </recommendedName>
</protein>
<sequence length="483" mass="52711">MASAASSSKSVSPDPEIIAKKERKRKRKEAREVVVEEVAEEVAEETVEEAATTKDDAEDTDEENSGSDAEEVPVLSHAERRRQKKEAKLAASLQADADAEGAAVKKRKLKDGSSKIVDPSKRQNSVWVGNMSFKTQQEDLRRFFSDVEGITRVNMPMKAPAGPGVKPENRGFAYVDFATVEAKTAAIALSEKPLLGRKLLIKDGDSFEGRPAATVAGQLTLSDPALVHKTHSKTAQKILRQQKQPPAATLFMGNLGFETTEETIQQLLSAHRPGNKKGKNVPKDSDDEKDDEKDSKTDEEKPTPVEAPVAKEQEHKEDWIRQIRMGTFEDTGLCKGFAFIDFTSVEHSTAALINPKNHHLNGRNLLVEYASPDAVRRGINKVRPPGERTANQGKKRPHRTERLQARAAQRGGAPADGEAAEDAPEGEAGARPKRPWEHKDSAPGGEGVRHKGPKSRPKPGAALALAQRESVAIVPSEGQKIKF</sequence>
<dbReference type="OrthoDB" id="439808at2759"/>
<feature type="compositionally biased region" description="Basic and acidic residues" evidence="4">
    <location>
        <begin position="110"/>
        <end position="120"/>
    </location>
</feature>
<evidence type="ECO:0000313" key="6">
    <source>
        <dbReference type="EMBL" id="KJA29676.1"/>
    </source>
</evidence>